<dbReference type="PANTHER" id="PTHR17598">
    <property type="entry name" value="DNA POLYMERASE DELTA SUBUNIT 3"/>
    <property type="match status" value="1"/>
</dbReference>
<feature type="region of interest" description="Disordered" evidence="5">
    <location>
        <begin position="394"/>
        <end position="460"/>
    </location>
</feature>
<protein>
    <recommendedName>
        <fullName evidence="2">DNA polymerase delta subunit 3</fullName>
    </recommendedName>
</protein>
<feature type="compositionally biased region" description="Polar residues" evidence="5">
    <location>
        <begin position="417"/>
        <end position="426"/>
    </location>
</feature>
<evidence type="ECO:0000313" key="6">
    <source>
        <dbReference type="EMBL" id="CAL8094730.1"/>
    </source>
</evidence>
<feature type="compositionally biased region" description="Basic and acidic residues" evidence="5">
    <location>
        <begin position="245"/>
        <end position="255"/>
    </location>
</feature>
<evidence type="ECO:0000256" key="3">
    <source>
        <dbReference type="ARBA" id="ARBA00022705"/>
    </source>
</evidence>
<keyword evidence="3" id="KW-0235">DNA replication</keyword>
<comment type="subcellular location">
    <subcellularLocation>
        <location evidence="1">Nucleus</location>
    </subcellularLocation>
</comment>
<feature type="compositionally biased region" description="Polar residues" evidence="5">
    <location>
        <begin position="442"/>
        <end position="460"/>
    </location>
</feature>
<sequence>MTKIDDSYMERLKEKIYDEKKAINYKMVSIMMGVHVNIAKQMLYHFYSSEKELGKKVFATFFVSGMLPRKMLNSIGKKEERSHDSSSQEVYCSPSDELDSFLVLLCRDRDLEEYKSKFSKIFSIHVYALSGFPLENYDTLESLAGEPLRDSEGRTPVDFGPITCSAAQKLKKNSRPVHVVKDVPKAKDAPKPKAFFGNGKASDDKSKTIESNSKEATKKSDSAASSDVASGETQVNNSKGVKVADPIKKGTDNNRLKSMFATQASKPKPKVEEKKKSMPSKSKNPKDSSVSKSEAKATNSDTRKRKRIRDVLSSSESEEEKGSDVEESLPESPVPKRRIQIESDSDDDFKEEPIKAMESEEVVTTPKENTVAVSGRKRVAKMVSKSYLDKDGFLVTKKEQVMVSEDEGSDSEKPKNGSHNGKSVQSKPDEQKRVKPNVKKSPISTGKAKQSSLMSFFQKK</sequence>
<name>A0ABP1Q9I3_9HEXA</name>
<organism evidence="6 7">
    <name type="scientific">Orchesella dallaii</name>
    <dbReference type="NCBI Taxonomy" id="48710"/>
    <lineage>
        <taxon>Eukaryota</taxon>
        <taxon>Metazoa</taxon>
        <taxon>Ecdysozoa</taxon>
        <taxon>Arthropoda</taxon>
        <taxon>Hexapoda</taxon>
        <taxon>Collembola</taxon>
        <taxon>Entomobryomorpha</taxon>
        <taxon>Entomobryoidea</taxon>
        <taxon>Orchesellidae</taxon>
        <taxon>Orchesellinae</taxon>
        <taxon>Orchesella</taxon>
    </lineage>
</organism>
<dbReference type="Proteomes" id="UP001642540">
    <property type="component" value="Unassembled WGS sequence"/>
</dbReference>
<dbReference type="PANTHER" id="PTHR17598:SF13">
    <property type="entry name" value="DNA POLYMERASE DELTA SUBUNIT 3"/>
    <property type="match status" value="1"/>
</dbReference>
<reference evidence="6 7" key="1">
    <citation type="submission" date="2024-08" db="EMBL/GenBank/DDBJ databases">
        <authorList>
            <person name="Cucini C."/>
            <person name="Frati F."/>
        </authorList>
    </citation>
    <scope>NUCLEOTIDE SEQUENCE [LARGE SCALE GENOMIC DNA]</scope>
</reference>
<accession>A0ABP1Q9I3</accession>
<dbReference type="InterPro" id="IPR019038">
    <property type="entry name" value="POLD3"/>
</dbReference>
<keyword evidence="4" id="KW-0539">Nucleus</keyword>
<evidence type="ECO:0000256" key="2">
    <source>
        <dbReference type="ARBA" id="ARBA00017589"/>
    </source>
</evidence>
<dbReference type="InterPro" id="IPR041913">
    <property type="entry name" value="POLD3_sf"/>
</dbReference>
<evidence type="ECO:0000313" key="7">
    <source>
        <dbReference type="Proteomes" id="UP001642540"/>
    </source>
</evidence>
<evidence type="ECO:0000256" key="4">
    <source>
        <dbReference type="ARBA" id="ARBA00023242"/>
    </source>
</evidence>
<gene>
    <name evidence="6" type="ORF">ODALV1_LOCUS8871</name>
</gene>
<feature type="compositionally biased region" description="Low complexity" evidence="5">
    <location>
        <begin position="279"/>
        <end position="292"/>
    </location>
</feature>
<proteinExistence type="predicted"/>
<evidence type="ECO:0000256" key="1">
    <source>
        <dbReference type="ARBA" id="ARBA00004123"/>
    </source>
</evidence>
<dbReference type="Gene3D" id="3.90.1030.20">
    <property type="entry name" value="DNA polymerase delta, p66 (Cdc27) subunit, wHTH domain"/>
    <property type="match status" value="1"/>
</dbReference>
<feature type="compositionally biased region" description="Basic and acidic residues" evidence="5">
    <location>
        <begin position="179"/>
        <end position="191"/>
    </location>
</feature>
<feature type="compositionally biased region" description="Basic and acidic residues" evidence="5">
    <location>
        <begin position="201"/>
        <end position="221"/>
    </location>
</feature>
<keyword evidence="7" id="KW-1185">Reference proteome</keyword>
<comment type="caution">
    <text evidence="6">The sequence shown here is derived from an EMBL/GenBank/DDBJ whole genome shotgun (WGS) entry which is preliminary data.</text>
</comment>
<dbReference type="Pfam" id="PF09507">
    <property type="entry name" value="CDC27"/>
    <property type="match status" value="1"/>
</dbReference>
<dbReference type="EMBL" id="CAXLJM020000027">
    <property type="protein sequence ID" value="CAL8094730.1"/>
    <property type="molecule type" value="Genomic_DNA"/>
</dbReference>
<feature type="compositionally biased region" description="Acidic residues" evidence="5">
    <location>
        <begin position="316"/>
        <end position="329"/>
    </location>
</feature>
<feature type="region of interest" description="Disordered" evidence="5">
    <location>
        <begin position="173"/>
        <end position="370"/>
    </location>
</feature>
<evidence type="ECO:0000256" key="5">
    <source>
        <dbReference type="SAM" id="MobiDB-lite"/>
    </source>
</evidence>